<feature type="chain" id="PRO_5024415917" evidence="1">
    <location>
        <begin position="33"/>
        <end position="430"/>
    </location>
</feature>
<sequence length="430" mass="47224">MTFHRSVFQSVFQSVLALAAVALLAGTSVGHAQQQDKNKPLKKYESGTKEFWTHPPDDWFLGDETEAQKGLAPPSGPPTGASEAELAAMMKKIKLPPGFKIEVYAPGVLAARQMAWGDKGTLFVGSFGLGNVYAITDNNGKKEVKTILKGLNMPTGLAFKDGALYVIAVDKLIRYDNAEANLDKLGEGKVVYDDMPSYAAHGWKYIAVDKEGWFYIPFGPPFNIGVPPTSVSQIRRVDPKTGNAEIWALGVRNSVGGDVDPRTGKLWFTENARDWVSDDLPSDKLNMINKIGEHFGYPYCHQGDLPDPKFAMGHKCSEFTPPVLNLGAHVAPLGMKFYTGDQFPPEYKNNILIAEHGSWNRHKYQGARIMRVIVGPDGKNAKQEVFASGWLEGDQGYLGRPDDIILAKDGSILVADDWAGAIYRISYSKK</sequence>
<dbReference type="Proteomes" id="UP000324797">
    <property type="component" value="Unassembled WGS sequence"/>
</dbReference>
<dbReference type="SUPFAM" id="SSF50952">
    <property type="entry name" value="Soluble quinoprotein glucose dehydrogenase"/>
    <property type="match status" value="1"/>
</dbReference>
<proteinExistence type="predicted"/>
<dbReference type="Gene3D" id="2.120.10.30">
    <property type="entry name" value="TolB, C-terminal domain"/>
    <property type="match status" value="1"/>
</dbReference>
<gene>
    <name evidence="3" type="ORF">FXV83_33855</name>
</gene>
<evidence type="ECO:0000313" key="3">
    <source>
        <dbReference type="EMBL" id="TYO62167.1"/>
    </source>
</evidence>
<comment type="caution">
    <text evidence="3">The sequence shown here is derived from an EMBL/GenBank/DDBJ whole genome shotgun (WGS) entry which is preliminary data.</text>
</comment>
<reference evidence="3 4" key="1">
    <citation type="submission" date="2019-08" db="EMBL/GenBank/DDBJ databases">
        <title>Bradyrhizobium hipponensis sp. nov., a rhizobium isolated from a Lupinus angustifolius root nodule in Tunisia.</title>
        <authorList>
            <person name="Off K."/>
            <person name="Rejili M."/>
            <person name="Mars M."/>
            <person name="Brachmann A."/>
            <person name="Marin M."/>
        </authorList>
    </citation>
    <scope>NUCLEOTIDE SEQUENCE [LARGE SCALE GENOMIC DNA]</scope>
    <source>
        <strain evidence="4">aSej3</strain>
    </source>
</reference>
<dbReference type="PANTHER" id="PTHR33546">
    <property type="entry name" value="LARGE, MULTIFUNCTIONAL SECRETED PROTEIN-RELATED"/>
    <property type="match status" value="1"/>
</dbReference>
<dbReference type="InterPro" id="IPR054539">
    <property type="entry name" value="Beta-prop_PDH"/>
</dbReference>
<feature type="domain" description="Pyrroloquinoline quinone-dependent pyranose dehydrogenase beta-propeller" evidence="2">
    <location>
        <begin position="94"/>
        <end position="426"/>
    </location>
</feature>
<dbReference type="InterPro" id="IPR011042">
    <property type="entry name" value="6-blade_b-propeller_TolB-like"/>
</dbReference>
<dbReference type="PANTHER" id="PTHR33546:SF1">
    <property type="entry name" value="LARGE, MULTIFUNCTIONAL SECRETED PROTEIN"/>
    <property type="match status" value="1"/>
</dbReference>
<dbReference type="Pfam" id="PF22807">
    <property type="entry name" value="TrAA12"/>
    <property type="match status" value="1"/>
</dbReference>
<name>A0A5S4YFC0_9BRAD</name>
<evidence type="ECO:0000259" key="2">
    <source>
        <dbReference type="Pfam" id="PF22807"/>
    </source>
</evidence>
<protein>
    <submittedName>
        <fullName evidence="3">Sorbosone dehydrogenase family protein</fullName>
    </submittedName>
</protein>
<feature type="signal peptide" evidence="1">
    <location>
        <begin position="1"/>
        <end position="32"/>
    </location>
</feature>
<dbReference type="AlphaFoldDB" id="A0A5S4YFC0"/>
<evidence type="ECO:0000313" key="4">
    <source>
        <dbReference type="Proteomes" id="UP000324797"/>
    </source>
</evidence>
<organism evidence="3 4">
    <name type="scientific">Bradyrhizobium hipponense</name>
    <dbReference type="NCBI Taxonomy" id="2605638"/>
    <lineage>
        <taxon>Bacteria</taxon>
        <taxon>Pseudomonadati</taxon>
        <taxon>Pseudomonadota</taxon>
        <taxon>Alphaproteobacteria</taxon>
        <taxon>Hyphomicrobiales</taxon>
        <taxon>Nitrobacteraceae</taxon>
        <taxon>Bradyrhizobium</taxon>
    </lineage>
</organism>
<dbReference type="InterPro" id="IPR011041">
    <property type="entry name" value="Quinoprot_gluc/sorb_DH_b-prop"/>
</dbReference>
<dbReference type="RefSeq" id="WP_148743896.1">
    <property type="nucleotide sequence ID" value="NZ_VSTH01000142.1"/>
</dbReference>
<accession>A0A5S4YFC0</accession>
<evidence type="ECO:0000256" key="1">
    <source>
        <dbReference type="SAM" id="SignalP"/>
    </source>
</evidence>
<dbReference type="EMBL" id="VSTH01000142">
    <property type="protein sequence ID" value="TYO62167.1"/>
    <property type="molecule type" value="Genomic_DNA"/>
</dbReference>
<keyword evidence="1" id="KW-0732">Signal</keyword>
<keyword evidence="4" id="KW-1185">Reference proteome</keyword>